<keyword evidence="3" id="KW-1003">Cell membrane</keyword>
<evidence type="ECO:0000256" key="2">
    <source>
        <dbReference type="ARBA" id="ARBA00022448"/>
    </source>
</evidence>
<dbReference type="InterPro" id="IPR052157">
    <property type="entry name" value="BCAA_transport_permease"/>
</dbReference>
<evidence type="ECO:0000256" key="6">
    <source>
        <dbReference type="ARBA" id="ARBA00022989"/>
    </source>
</evidence>
<dbReference type="NCBIfam" id="TIGR03409">
    <property type="entry name" value="urea_trans_UrtB"/>
    <property type="match status" value="1"/>
</dbReference>
<dbReference type="Pfam" id="PF02653">
    <property type="entry name" value="BPD_transp_2"/>
    <property type="match status" value="1"/>
</dbReference>
<feature type="transmembrane region" description="Helical" evidence="9">
    <location>
        <begin position="57"/>
        <end position="82"/>
    </location>
</feature>
<dbReference type="AlphaFoldDB" id="A0A8G1ZU62"/>
<name>A0A8G1ZU62_9ACTN</name>
<evidence type="ECO:0000256" key="7">
    <source>
        <dbReference type="ARBA" id="ARBA00023136"/>
    </source>
</evidence>
<dbReference type="CDD" id="cd06582">
    <property type="entry name" value="TM_PBP1_LivH_like"/>
    <property type="match status" value="1"/>
</dbReference>
<keyword evidence="6 9" id="KW-1133">Transmembrane helix</keyword>
<evidence type="ECO:0000313" key="11">
    <source>
        <dbReference type="Proteomes" id="UP000292693"/>
    </source>
</evidence>
<feature type="transmembrane region" description="Helical" evidence="9">
    <location>
        <begin position="12"/>
        <end position="37"/>
    </location>
</feature>
<protein>
    <submittedName>
        <fullName evidence="10">Urea ABC transporter permease subunit UrtB</fullName>
    </submittedName>
</protein>
<keyword evidence="7 9" id="KW-0472">Membrane</keyword>
<comment type="similarity">
    <text evidence="8">Belongs to the binding-protein-dependent transport system permease family. LivHM subfamily.</text>
</comment>
<proteinExistence type="inferred from homology"/>
<dbReference type="EMBL" id="PKLL01000004">
    <property type="protein sequence ID" value="RZE27879.1"/>
    <property type="molecule type" value="Genomic_DNA"/>
</dbReference>
<reference evidence="10 11" key="1">
    <citation type="submission" date="2017-12" db="EMBL/GenBank/DDBJ databases">
        <title>Population genomics insights into the ecological differentiation and adaptive evolution in streptomycetes.</title>
        <authorList>
            <person name="Li Y."/>
            <person name="Huang Y."/>
        </authorList>
    </citation>
    <scope>NUCLEOTIDE SEQUENCE [LARGE SCALE GENOMIC DNA]</scope>
    <source>
        <strain evidence="10 11">NBRC 100770</strain>
    </source>
</reference>
<evidence type="ECO:0000256" key="5">
    <source>
        <dbReference type="ARBA" id="ARBA00022970"/>
    </source>
</evidence>
<dbReference type="InterPro" id="IPR001851">
    <property type="entry name" value="ABC_transp_permease"/>
</dbReference>
<evidence type="ECO:0000256" key="3">
    <source>
        <dbReference type="ARBA" id="ARBA00022475"/>
    </source>
</evidence>
<dbReference type="PANTHER" id="PTHR11795:SF447">
    <property type="entry name" value="ABC TRANSPORTER PERMEASE PROTEIN"/>
    <property type="match status" value="1"/>
</dbReference>
<evidence type="ECO:0000256" key="8">
    <source>
        <dbReference type="ARBA" id="ARBA00037998"/>
    </source>
</evidence>
<organism evidence="10 11">
    <name type="scientific">Streptomyces albidoflavus</name>
    <dbReference type="NCBI Taxonomy" id="1886"/>
    <lineage>
        <taxon>Bacteria</taxon>
        <taxon>Bacillati</taxon>
        <taxon>Actinomycetota</taxon>
        <taxon>Actinomycetes</taxon>
        <taxon>Kitasatosporales</taxon>
        <taxon>Streptomycetaceae</taxon>
        <taxon>Streptomyces</taxon>
        <taxon>Streptomyces albidoflavus group</taxon>
    </lineage>
</organism>
<comment type="subcellular location">
    <subcellularLocation>
        <location evidence="1">Cell membrane</location>
        <topology evidence="1">Multi-pass membrane protein</topology>
    </subcellularLocation>
</comment>
<comment type="caution">
    <text evidence="10">The sequence shown here is derived from an EMBL/GenBank/DDBJ whole genome shotgun (WGS) entry which is preliminary data.</text>
</comment>
<gene>
    <name evidence="10" type="primary">urtB</name>
    <name evidence="10" type="ORF">C0Q92_05550</name>
</gene>
<evidence type="ECO:0000256" key="9">
    <source>
        <dbReference type="SAM" id="Phobius"/>
    </source>
</evidence>
<feature type="transmembrane region" description="Helical" evidence="9">
    <location>
        <begin position="94"/>
        <end position="112"/>
    </location>
</feature>
<evidence type="ECO:0000256" key="1">
    <source>
        <dbReference type="ARBA" id="ARBA00004651"/>
    </source>
</evidence>
<dbReference type="InterPro" id="IPR017779">
    <property type="entry name" value="ABC_UrtB_bac"/>
</dbReference>
<dbReference type="GO" id="GO:0005886">
    <property type="term" value="C:plasma membrane"/>
    <property type="evidence" value="ECO:0007669"/>
    <property type="project" value="UniProtKB-SubCell"/>
</dbReference>
<keyword evidence="5" id="KW-0029">Amino-acid transport</keyword>
<accession>A0A8G1ZU62</accession>
<feature type="transmembrane region" description="Helical" evidence="9">
    <location>
        <begin position="232"/>
        <end position="257"/>
    </location>
</feature>
<evidence type="ECO:0000256" key="4">
    <source>
        <dbReference type="ARBA" id="ARBA00022692"/>
    </source>
</evidence>
<dbReference type="PANTHER" id="PTHR11795">
    <property type="entry name" value="BRANCHED-CHAIN AMINO ACID TRANSPORT SYSTEM PERMEASE PROTEIN LIVH"/>
    <property type="match status" value="1"/>
</dbReference>
<evidence type="ECO:0000313" key="10">
    <source>
        <dbReference type="EMBL" id="RZE27879.1"/>
    </source>
</evidence>
<dbReference type="GO" id="GO:0006865">
    <property type="term" value="P:amino acid transport"/>
    <property type="evidence" value="ECO:0007669"/>
    <property type="project" value="UniProtKB-KW"/>
</dbReference>
<feature type="transmembrane region" description="Helical" evidence="9">
    <location>
        <begin position="269"/>
        <end position="286"/>
    </location>
</feature>
<feature type="transmembrane region" description="Helical" evidence="9">
    <location>
        <begin position="149"/>
        <end position="166"/>
    </location>
</feature>
<dbReference type="GO" id="GO:0022857">
    <property type="term" value="F:transmembrane transporter activity"/>
    <property type="evidence" value="ECO:0007669"/>
    <property type="project" value="InterPro"/>
</dbReference>
<feature type="transmembrane region" description="Helical" evidence="9">
    <location>
        <begin position="200"/>
        <end position="220"/>
    </location>
</feature>
<keyword evidence="2" id="KW-0813">Transport</keyword>
<dbReference type="RefSeq" id="WP_008407434.1">
    <property type="nucleotide sequence ID" value="NZ_CP108450.1"/>
</dbReference>
<dbReference type="Proteomes" id="UP000292693">
    <property type="component" value="Unassembled WGS sequence"/>
</dbReference>
<sequence>MTVILGQTFTGISIGAVLLLIALGLSLTFGQMSVINMAHGEFIMAGAYTTYVLQQHLAGAGLSLLLALPVAFLVAGVLGVALEHLLIRRLYLRPLDTLLVTWGVSLMLQQLARDLFGAPNVQTRAPDWLTGHLTLPLGGAELSLPTSRLFILALALAAVGTLALVLRRTALGRRVRAVVQHRELAEVSGIPTGRVDRTTFFLGSGLAGIAGVALTLVGPIGPAMGTNVIIDAFLVIVAGGIGRLRGCVVAAFVLGVLQSVLEWSTTVSVAKVAVLVALVAFLQWRPQGLYTLRTRSLV</sequence>
<keyword evidence="4 9" id="KW-0812">Transmembrane</keyword>